<evidence type="ECO:0000313" key="2">
    <source>
        <dbReference type="EMBL" id="MBX03991.1"/>
    </source>
</evidence>
<organism evidence="2">
    <name type="scientific">Rhizophora mucronata</name>
    <name type="common">Asiatic mangrove</name>
    <dbReference type="NCBI Taxonomy" id="61149"/>
    <lineage>
        <taxon>Eukaryota</taxon>
        <taxon>Viridiplantae</taxon>
        <taxon>Streptophyta</taxon>
        <taxon>Embryophyta</taxon>
        <taxon>Tracheophyta</taxon>
        <taxon>Spermatophyta</taxon>
        <taxon>Magnoliopsida</taxon>
        <taxon>eudicotyledons</taxon>
        <taxon>Gunneridae</taxon>
        <taxon>Pentapetalae</taxon>
        <taxon>rosids</taxon>
        <taxon>fabids</taxon>
        <taxon>Malpighiales</taxon>
        <taxon>Rhizophoraceae</taxon>
        <taxon>Rhizophora</taxon>
    </lineage>
</organism>
<feature type="transmembrane region" description="Helical" evidence="1">
    <location>
        <begin position="99"/>
        <end position="120"/>
    </location>
</feature>
<dbReference type="EMBL" id="GGEC01023507">
    <property type="protein sequence ID" value="MBX03991.1"/>
    <property type="molecule type" value="Transcribed_RNA"/>
</dbReference>
<keyword evidence="1" id="KW-1133">Transmembrane helix</keyword>
<dbReference type="GO" id="GO:0016853">
    <property type="term" value="F:isomerase activity"/>
    <property type="evidence" value="ECO:0007669"/>
    <property type="project" value="UniProtKB-KW"/>
</dbReference>
<name>A0A2P2KE85_RHIMU</name>
<keyword evidence="1" id="KW-0812">Transmembrane</keyword>
<dbReference type="AlphaFoldDB" id="A0A2P2KE85"/>
<feature type="transmembrane region" description="Helical" evidence="1">
    <location>
        <begin position="74"/>
        <end position="93"/>
    </location>
</feature>
<evidence type="ECO:0000256" key="1">
    <source>
        <dbReference type="SAM" id="Phobius"/>
    </source>
</evidence>
<keyword evidence="2" id="KW-0413">Isomerase</keyword>
<sequence length="127" mass="14480">MVVIKNNIAHMKLTLRIQYNINLCPAIRFGSLPPLKPTLCNAPVLTRLRARKYEVHQSPIIITPRTSPHNSKAFTLRVLVVIAINFVLGGKHHAGLWRFNFLITIQQHSITTMIINFLVINSHITIR</sequence>
<protein>
    <submittedName>
        <fullName evidence="2">Putative ribose-5-phosphate isomerase 3ic</fullName>
    </submittedName>
</protein>
<accession>A0A2P2KE85</accession>
<proteinExistence type="predicted"/>
<reference evidence="2" key="1">
    <citation type="submission" date="2018-02" db="EMBL/GenBank/DDBJ databases">
        <title>Rhizophora mucronata_Transcriptome.</title>
        <authorList>
            <person name="Meera S.P."/>
            <person name="Sreeshan A."/>
            <person name="Augustine A."/>
        </authorList>
    </citation>
    <scope>NUCLEOTIDE SEQUENCE</scope>
    <source>
        <tissue evidence="2">Leaf</tissue>
    </source>
</reference>
<dbReference type="EMBL" id="GGEC01023504">
    <property type="protein sequence ID" value="MBX03988.1"/>
    <property type="molecule type" value="Transcribed_RNA"/>
</dbReference>
<keyword evidence="1" id="KW-0472">Membrane</keyword>